<comment type="similarity">
    <text evidence="4">Belongs to the metallophosphoesterase superfamily.</text>
</comment>
<dbReference type="InterPro" id="IPR051158">
    <property type="entry name" value="Metallophosphoesterase_sf"/>
</dbReference>
<dbReference type="PANTHER" id="PTHR31302:SF25">
    <property type="entry name" value="PHOSPHOESTERASE"/>
    <property type="match status" value="1"/>
</dbReference>
<dbReference type="SUPFAM" id="SSF56300">
    <property type="entry name" value="Metallo-dependent phosphatases"/>
    <property type="match status" value="1"/>
</dbReference>
<evidence type="ECO:0000313" key="6">
    <source>
        <dbReference type="EMBL" id="ALX47322.1"/>
    </source>
</evidence>
<organism evidence="6 7">
    <name type="scientific">Lentibacillus amyloliquefaciens</name>
    <dbReference type="NCBI Taxonomy" id="1472767"/>
    <lineage>
        <taxon>Bacteria</taxon>
        <taxon>Bacillati</taxon>
        <taxon>Bacillota</taxon>
        <taxon>Bacilli</taxon>
        <taxon>Bacillales</taxon>
        <taxon>Bacillaceae</taxon>
        <taxon>Lentibacillus</taxon>
    </lineage>
</organism>
<dbReference type="OrthoDB" id="9780884at2"/>
<dbReference type="GO" id="GO:0008758">
    <property type="term" value="F:UDP-2,3-diacylglucosamine hydrolase activity"/>
    <property type="evidence" value="ECO:0007669"/>
    <property type="project" value="TreeGrafter"/>
</dbReference>
<dbReference type="KEGG" id="lao:AOX59_01130"/>
<sequence>MNRRTFLKRSIGSLLAFIGLSGGTYYYAREIEPDMLDIKQEALISGKIPDAFNNFKIIQFSDTHVGFHYSTNQLAKLIQTINNHNPDLILFTGDLVDEPHNYNWGNDDLVKHLQKLQAKHGKHWIYGNHDHGGYGTDTVKKVMDNAGFNLLQNEHIKIEIDGKQIVLAGIDDVMLGSPDLQTTLADADPDLYTMLLSHEPDYADNTVHFPVDVQLSGHSHGGQVRMPVIGHLYTPRYAEKYVEGKHTLENGKLTLYVNRGIGTTRLPYRFLCKPEIHVFTLKAEQ</sequence>
<dbReference type="CDD" id="cd07385">
    <property type="entry name" value="MPP_YkuE_C"/>
    <property type="match status" value="1"/>
</dbReference>
<dbReference type="EMBL" id="CP013862">
    <property type="protein sequence ID" value="ALX47322.1"/>
    <property type="molecule type" value="Genomic_DNA"/>
</dbReference>
<dbReference type="RefSeq" id="WP_068440632.1">
    <property type="nucleotide sequence ID" value="NZ_CP013862.1"/>
</dbReference>
<feature type="domain" description="Calcineurin-like phosphoesterase" evidence="5">
    <location>
        <begin position="55"/>
        <end position="221"/>
    </location>
</feature>
<dbReference type="Proteomes" id="UP000050331">
    <property type="component" value="Chromosome"/>
</dbReference>
<evidence type="ECO:0000256" key="2">
    <source>
        <dbReference type="ARBA" id="ARBA00022723"/>
    </source>
</evidence>
<dbReference type="Gene3D" id="3.60.21.10">
    <property type="match status" value="1"/>
</dbReference>
<dbReference type="AlphaFoldDB" id="A0A0U4G3W0"/>
<dbReference type="STRING" id="1472767.AOX59_01130"/>
<keyword evidence="7" id="KW-1185">Reference proteome</keyword>
<dbReference type="GO" id="GO:0016020">
    <property type="term" value="C:membrane"/>
    <property type="evidence" value="ECO:0007669"/>
    <property type="project" value="GOC"/>
</dbReference>
<gene>
    <name evidence="6" type="ORF">AOX59_01130</name>
</gene>
<comment type="cofactor">
    <cofactor evidence="1">
        <name>a divalent metal cation</name>
        <dbReference type="ChEBI" id="CHEBI:60240"/>
    </cofactor>
</comment>
<dbReference type="InterPro" id="IPR004843">
    <property type="entry name" value="Calcineurin-like_PHP"/>
</dbReference>
<dbReference type="FunFam" id="3.60.21.10:FF:000028">
    <property type="entry name" value="Putative metallophosphoesterase"/>
    <property type="match status" value="1"/>
</dbReference>
<reference evidence="6 7" key="1">
    <citation type="submission" date="2016-01" db="EMBL/GenBank/DDBJ databases">
        <title>Complete genome sequence of strain Lentibacillus amyloliquefaciens LAM0015T isolated from saline sediment.</title>
        <authorList>
            <person name="Wang J.-L."/>
            <person name="He M.-X."/>
        </authorList>
    </citation>
    <scope>NUCLEOTIDE SEQUENCE [LARGE SCALE GENOMIC DNA]</scope>
    <source>
        <strain evidence="6 7">LAM0015</strain>
    </source>
</reference>
<evidence type="ECO:0000256" key="3">
    <source>
        <dbReference type="ARBA" id="ARBA00022801"/>
    </source>
</evidence>
<evidence type="ECO:0000259" key="5">
    <source>
        <dbReference type="Pfam" id="PF00149"/>
    </source>
</evidence>
<dbReference type="InterPro" id="IPR029052">
    <property type="entry name" value="Metallo-depent_PP-like"/>
</dbReference>
<evidence type="ECO:0000256" key="1">
    <source>
        <dbReference type="ARBA" id="ARBA00001968"/>
    </source>
</evidence>
<name>A0A0U4G3W0_9BACI</name>
<dbReference type="PANTHER" id="PTHR31302">
    <property type="entry name" value="TRANSMEMBRANE PROTEIN WITH METALLOPHOSPHOESTERASE DOMAIN-RELATED"/>
    <property type="match status" value="1"/>
</dbReference>
<keyword evidence="3" id="KW-0378">Hydrolase</keyword>
<evidence type="ECO:0000313" key="7">
    <source>
        <dbReference type="Proteomes" id="UP000050331"/>
    </source>
</evidence>
<evidence type="ECO:0000256" key="4">
    <source>
        <dbReference type="ARBA" id="ARBA00061089"/>
    </source>
</evidence>
<keyword evidence="2" id="KW-0479">Metal-binding</keyword>
<dbReference type="GO" id="GO:0046872">
    <property type="term" value="F:metal ion binding"/>
    <property type="evidence" value="ECO:0007669"/>
    <property type="project" value="UniProtKB-KW"/>
</dbReference>
<dbReference type="Pfam" id="PF00149">
    <property type="entry name" value="Metallophos"/>
    <property type="match status" value="1"/>
</dbReference>
<dbReference type="GO" id="GO:0009245">
    <property type="term" value="P:lipid A biosynthetic process"/>
    <property type="evidence" value="ECO:0007669"/>
    <property type="project" value="TreeGrafter"/>
</dbReference>
<proteinExistence type="inferred from homology"/>
<protein>
    <submittedName>
        <fullName evidence="6">Metallophosphoesterase</fullName>
    </submittedName>
</protein>
<accession>A0A0U4G3W0</accession>